<name>A0A453C8H2_AEGTS</name>
<evidence type="ECO:0000313" key="1">
    <source>
        <dbReference type="EnsemblPlants" id="AET2Gv20771700.1"/>
    </source>
</evidence>
<reference evidence="2" key="1">
    <citation type="journal article" date="2014" name="Science">
        <title>Ancient hybridizations among the ancestral genomes of bread wheat.</title>
        <authorList>
            <consortium name="International Wheat Genome Sequencing Consortium,"/>
            <person name="Marcussen T."/>
            <person name="Sandve S.R."/>
            <person name="Heier L."/>
            <person name="Spannagl M."/>
            <person name="Pfeifer M."/>
            <person name="Jakobsen K.S."/>
            <person name="Wulff B.B."/>
            <person name="Steuernagel B."/>
            <person name="Mayer K.F."/>
            <person name="Olsen O.A."/>
        </authorList>
    </citation>
    <scope>NUCLEOTIDE SEQUENCE [LARGE SCALE GENOMIC DNA]</scope>
    <source>
        <strain evidence="2">cv. AL8/78</strain>
    </source>
</reference>
<dbReference type="EnsemblPlants" id="AET2Gv20771700.1">
    <property type="protein sequence ID" value="AET2Gv20771700.1"/>
    <property type="gene ID" value="AET2Gv20771700"/>
</dbReference>
<evidence type="ECO:0000313" key="2">
    <source>
        <dbReference type="Proteomes" id="UP000015105"/>
    </source>
</evidence>
<dbReference type="Gramene" id="AET2Gv20771700.1">
    <property type="protein sequence ID" value="AET2Gv20771700.1"/>
    <property type="gene ID" value="AET2Gv20771700"/>
</dbReference>
<dbReference type="Proteomes" id="UP000015105">
    <property type="component" value="Chromosome 2D"/>
</dbReference>
<keyword evidence="2" id="KW-1185">Reference proteome</keyword>
<organism evidence="1 2">
    <name type="scientific">Aegilops tauschii subsp. strangulata</name>
    <name type="common">Goatgrass</name>
    <dbReference type="NCBI Taxonomy" id="200361"/>
    <lineage>
        <taxon>Eukaryota</taxon>
        <taxon>Viridiplantae</taxon>
        <taxon>Streptophyta</taxon>
        <taxon>Embryophyta</taxon>
        <taxon>Tracheophyta</taxon>
        <taxon>Spermatophyta</taxon>
        <taxon>Magnoliopsida</taxon>
        <taxon>Liliopsida</taxon>
        <taxon>Poales</taxon>
        <taxon>Poaceae</taxon>
        <taxon>BOP clade</taxon>
        <taxon>Pooideae</taxon>
        <taxon>Triticodae</taxon>
        <taxon>Triticeae</taxon>
        <taxon>Triticinae</taxon>
        <taxon>Aegilops</taxon>
    </lineage>
</organism>
<reference evidence="1" key="4">
    <citation type="submission" date="2019-03" db="UniProtKB">
        <authorList>
            <consortium name="EnsemblPlants"/>
        </authorList>
    </citation>
    <scope>IDENTIFICATION</scope>
</reference>
<reference evidence="1" key="5">
    <citation type="journal article" date="2021" name="G3 (Bethesda)">
        <title>Aegilops tauschii genome assembly Aet v5.0 features greater sequence contiguity and improved annotation.</title>
        <authorList>
            <person name="Wang L."/>
            <person name="Zhu T."/>
            <person name="Rodriguez J.C."/>
            <person name="Deal K.R."/>
            <person name="Dubcovsky J."/>
            <person name="McGuire P.E."/>
            <person name="Lux T."/>
            <person name="Spannagl M."/>
            <person name="Mayer K.F.X."/>
            <person name="Baldrich P."/>
            <person name="Meyers B.C."/>
            <person name="Huo N."/>
            <person name="Gu Y.Q."/>
            <person name="Zhou H."/>
            <person name="Devos K.M."/>
            <person name="Bennetzen J.L."/>
            <person name="Unver T."/>
            <person name="Budak H."/>
            <person name="Gulick P.J."/>
            <person name="Galiba G."/>
            <person name="Kalapos B."/>
            <person name="Nelson D.R."/>
            <person name="Li P."/>
            <person name="You F.M."/>
            <person name="Luo M.C."/>
            <person name="Dvorak J."/>
        </authorList>
    </citation>
    <scope>NUCLEOTIDE SEQUENCE [LARGE SCALE GENOMIC DNA]</scope>
    <source>
        <strain evidence="1">cv. AL8/78</strain>
    </source>
</reference>
<accession>A0A453C8H2</accession>
<dbReference type="AlphaFoldDB" id="A0A453C8H2"/>
<reference evidence="2" key="2">
    <citation type="journal article" date="2017" name="Nat. Plants">
        <title>The Aegilops tauschii genome reveals multiple impacts of transposons.</title>
        <authorList>
            <person name="Zhao G."/>
            <person name="Zou C."/>
            <person name="Li K."/>
            <person name="Wang K."/>
            <person name="Li T."/>
            <person name="Gao L."/>
            <person name="Zhang X."/>
            <person name="Wang H."/>
            <person name="Yang Z."/>
            <person name="Liu X."/>
            <person name="Jiang W."/>
            <person name="Mao L."/>
            <person name="Kong X."/>
            <person name="Jiao Y."/>
            <person name="Jia J."/>
        </authorList>
    </citation>
    <scope>NUCLEOTIDE SEQUENCE [LARGE SCALE GENOMIC DNA]</scope>
    <source>
        <strain evidence="2">cv. AL8/78</strain>
    </source>
</reference>
<reference evidence="1" key="3">
    <citation type="journal article" date="2017" name="Nature">
        <title>Genome sequence of the progenitor of the wheat D genome Aegilops tauschii.</title>
        <authorList>
            <person name="Luo M.C."/>
            <person name="Gu Y.Q."/>
            <person name="Puiu D."/>
            <person name="Wang H."/>
            <person name="Twardziok S.O."/>
            <person name="Deal K.R."/>
            <person name="Huo N."/>
            <person name="Zhu T."/>
            <person name="Wang L."/>
            <person name="Wang Y."/>
            <person name="McGuire P.E."/>
            <person name="Liu S."/>
            <person name="Long H."/>
            <person name="Ramasamy R.K."/>
            <person name="Rodriguez J.C."/>
            <person name="Van S.L."/>
            <person name="Yuan L."/>
            <person name="Wang Z."/>
            <person name="Xia Z."/>
            <person name="Xiao L."/>
            <person name="Anderson O.D."/>
            <person name="Ouyang S."/>
            <person name="Liang Y."/>
            <person name="Zimin A.V."/>
            <person name="Pertea G."/>
            <person name="Qi P."/>
            <person name="Bennetzen J.L."/>
            <person name="Dai X."/>
            <person name="Dawson M.W."/>
            <person name="Muller H.G."/>
            <person name="Kugler K."/>
            <person name="Rivarola-Duarte L."/>
            <person name="Spannagl M."/>
            <person name="Mayer K.F.X."/>
            <person name="Lu F.H."/>
            <person name="Bevan M.W."/>
            <person name="Leroy P."/>
            <person name="Li P."/>
            <person name="You F.M."/>
            <person name="Sun Q."/>
            <person name="Liu Z."/>
            <person name="Lyons E."/>
            <person name="Wicker T."/>
            <person name="Salzberg S.L."/>
            <person name="Devos K.M."/>
            <person name="Dvorak J."/>
        </authorList>
    </citation>
    <scope>NUCLEOTIDE SEQUENCE [LARGE SCALE GENOMIC DNA]</scope>
    <source>
        <strain evidence="1">cv. AL8/78</strain>
    </source>
</reference>
<sequence length="85" mass="9826">MPLLYKCINTRRRKVRTVAEGLNGNTWARDIQGVLGIHEIGQYLQLWQLKQQVTLHDAPDRLIWMWTASGTYTARSCYEATFQGS</sequence>
<proteinExistence type="predicted"/>
<protein>
    <submittedName>
        <fullName evidence="1">Uncharacterized protein</fullName>
    </submittedName>
</protein>